<evidence type="ECO:0000256" key="2">
    <source>
        <dbReference type="SAM" id="SignalP"/>
    </source>
</evidence>
<dbReference type="PROSITE" id="PS51257">
    <property type="entry name" value="PROKAR_LIPOPROTEIN"/>
    <property type="match status" value="1"/>
</dbReference>
<feature type="signal peptide" evidence="2">
    <location>
        <begin position="1"/>
        <end position="24"/>
    </location>
</feature>
<keyword evidence="4" id="KW-1185">Reference proteome</keyword>
<evidence type="ECO:0008006" key="5">
    <source>
        <dbReference type="Google" id="ProtNLM"/>
    </source>
</evidence>
<comment type="caution">
    <text evidence="3">The sequence shown here is derived from an EMBL/GenBank/DDBJ whole genome shotgun (WGS) entry which is preliminary data.</text>
</comment>
<feature type="chain" id="PRO_5039216841" description="Extracellular solute-binding protein" evidence="2">
    <location>
        <begin position="25"/>
        <end position="552"/>
    </location>
</feature>
<dbReference type="EMBL" id="VCIW01000007">
    <property type="protein sequence ID" value="TLS51855.1"/>
    <property type="molecule type" value="Genomic_DNA"/>
</dbReference>
<keyword evidence="2" id="KW-0732">Signal</keyword>
<dbReference type="SUPFAM" id="SSF53850">
    <property type="entry name" value="Periplasmic binding protein-like II"/>
    <property type="match status" value="1"/>
</dbReference>
<evidence type="ECO:0000313" key="3">
    <source>
        <dbReference type="EMBL" id="TLS51855.1"/>
    </source>
</evidence>
<accession>A0A5R9GJP0</accession>
<name>A0A5R9GJP0_9BACL</name>
<feature type="region of interest" description="Disordered" evidence="1">
    <location>
        <begin position="29"/>
        <end position="56"/>
    </location>
</feature>
<evidence type="ECO:0000313" key="4">
    <source>
        <dbReference type="Proteomes" id="UP000309676"/>
    </source>
</evidence>
<protein>
    <recommendedName>
        <fullName evidence="5">Extracellular solute-binding protein</fullName>
    </recommendedName>
</protein>
<gene>
    <name evidence="3" type="ORF">FE782_13175</name>
</gene>
<dbReference type="PANTHER" id="PTHR43649">
    <property type="entry name" value="ARABINOSE-BINDING PROTEIN-RELATED"/>
    <property type="match status" value="1"/>
</dbReference>
<organism evidence="3 4">
    <name type="scientific">Paenibacillus antri</name>
    <dbReference type="NCBI Taxonomy" id="2582848"/>
    <lineage>
        <taxon>Bacteria</taxon>
        <taxon>Bacillati</taxon>
        <taxon>Bacillota</taxon>
        <taxon>Bacilli</taxon>
        <taxon>Bacillales</taxon>
        <taxon>Paenibacillaceae</taxon>
        <taxon>Paenibacillus</taxon>
    </lineage>
</organism>
<dbReference type="Proteomes" id="UP000309676">
    <property type="component" value="Unassembled WGS sequence"/>
</dbReference>
<dbReference type="Gene3D" id="3.40.190.10">
    <property type="entry name" value="Periplasmic binding protein-like II"/>
    <property type="match status" value="2"/>
</dbReference>
<dbReference type="AlphaFoldDB" id="A0A5R9GJP0"/>
<reference evidence="3 4" key="1">
    <citation type="submission" date="2019-05" db="EMBL/GenBank/DDBJ databases">
        <authorList>
            <person name="Narsing Rao M.P."/>
            <person name="Li W.J."/>
        </authorList>
    </citation>
    <scope>NUCLEOTIDE SEQUENCE [LARGE SCALE GENOMIC DNA]</scope>
    <source>
        <strain evidence="3 4">SYSU_K30003</strain>
    </source>
</reference>
<dbReference type="PANTHER" id="PTHR43649:SF12">
    <property type="entry name" value="DIACETYLCHITOBIOSE BINDING PROTEIN DASA"/>
    <property type="match status" value="1"/>
</dbReference>
<dbReference type="InterPro" id="IPR050490">
    <property type="entry name" value="Bact_solute-bd_prot1"/>
</dbReference>
<sequence>MKLQRNRIAVSSGMSVVLAFGVLAGCMNDSSEPPTGESAPPAEQNEDTSGLADGGVTHLEGYPITKEPITIKAAVMYSSLRPEMDTTAIWEYVAKKTNINLEIEVLKDRDKADLMFASGDFPDLLMNVGINANQMTNAAEGGNFVELKPLLEQYAPTWNRFLEENKLVYNASLATDGKLYSLPYIDFAPFDRNLRDQWIIMDSWLKELNLPVPKTTEQFKDTLSAIKANAGTGTIPADVIPYYFYFDGYVGGQFDIYGSFGVYVTSSDYVVVENGVVKDQSTNPAMKEPLKYLRDLYAEGLIPPEVFTDDFNTYASKISSIPPIVGSYHSYANRQPDLGAPMGPLDSGNGRKPLMRSQAYVPGPAHTAIITKNNKYPVATVRLLEAIATDTELGLTVSRGTKGIVWDTDNDGKAFQHFWEESPDKMAEHAGDLGLHNSFVALKDQTFYEEVWKESSYDTVNSRAWAYENVYKDVVMPNDMVYVEGALGPDDVAMLNQYRTDLANYRKAVFADFITGKQEIDANWDAYVEQMNNLGLEPFIELRQKAYDVMTK</sequence>
<evidence type="ECO:0000256" key="1">
    <source>
        <dbReference type="SAM" id="MobiDB-lite"/>
    </source>
</evidence>
<dbReference type="RefSeq" id="WP_138194562.1">
    <property type="nucleotide sequence ID" value="NZ_VCIW01000007.1"/>
</dbReference>
<dbReference type="OrthoDB" id="2507595at2"/>
<proteinExistence type="predicted"/>